<comment type="caution">
    <text evidence="4">Lacks conserved residue(s) required for the propagation of feature annotation.</text>
</comment>
<keyword evidence="6" id="KW-1185">Reference proteome</keyword>
<comment type="similarity">
    <text evidence="4">Belongs to the UbiC family.</text>
</comment>
<comment type="catalytic activity">
    <reaction evidence="4">
        <text>chorismate = 4-hydroxybenzoate + pyruvate</text>
        <dbReference type="Rhea" id="RHEA:16505"/>
        <dbReference type="ChEBI" id="CHEBI:15361"/>
        <dbReference type="ChEBI" id="CHEBI:17879"/>
        <dbReference type="ChEBI" id="CHEBI:29748"/>
        <dbReference type="EC" id="4.1.3.40"/>
    </reaction>
</comment>
<name>A0ABV1RLK7_9ALTE</name>
<dbReference type="PANTHER" id="PTHR38683:SF1">
    <property type="entry name" value="CHORISMATE PYRUVATE-LYASE"/>
    <property type="match status" value="1"/>
</dbReference>
<feature type="binding site" evidence="4">
    <location>
        <position position="71"/>
    </location>
    <ligand>
        <name>substrate</name>
    </ligand>
</feature>
<comment type="caution">
    <text evidence="5">The sequence shown here is derived from an EMBL/GenBank/DDBJ whole genome shotgun (WGS) entry which is preliminary data.</text>
</comment>
<sequence length="182" mass="20581">MTFPVGDSANWQPKIDAPEIVLDWLLDPASLTAKLKSMYCNFSVQVLGQCWLTDHNKITNSVFSCSEYLVREVLLICNQQAMVYAHTCIPKTSLTQENLFLTELGTQPLGEALFARPDMRRTNIELAIIPDTSRIYKFASQLSSEGNLQSKQLYGRRSIFELNQSPLSVAEIFLPTSPLYNR</sequence>
<dbReference type="EC" id="4.1.3.40" evidence="4"/>
<keyword evidence="3 4" id="KW-0456">Lyase</keyword>
<evidence type="ECO:0000256" key="1">
    <source>
        <dbReference type="ARBA" id="ARBA00022490"/>
    </source>
</evidence>
<organism evidence="5 6">
    <name type="scientific">Catenovulum sediminis</name>
    <dbReference type="NCBI Taxonomy" id="1740262"/>
    <lineage>
        <taxon>Bacteria</taxon>
        <taxon>Pseudomonadati</taxon>
        <taxon>Pseudomonadota</taxon>
        <taxon>Gammaproteobacteria</taxon>
        <taxon>Alteromonadales</taxon>
        <taxon>Alteromonadaceae</taxon>
        <taxon>Catenovulum</taxon>
    </lineage>
</organism>
<dbReference type="PANTHER" id="PTHR38683">
    <property type="entry name" value="CHORISMATE PYRUVATE-LYASE"/>
    <property type="match status" value="1"/>
</dbReference>
<dbReference type="SUPFAM" id="SSF64288">
    <property type="entry name" value="Chorismate lyase-like"/>
    <property type="match status" value="1"/>
</dbReference>
<evidence type="ECO:0000256" key="2">
    <source>
        <dbReference type="ARBA" id="ARBA00022688"/>
    </source>
</evidence>
<dbReference type="InterPro" id="IPR007440">
    <property type="entry name" value="Chorismate--pyruvate_lyase"/>
</dbReference>
<accession>A0ABV1RLK7</accession>
<dbReference type="HAMAP" id="MF_01632">
    <property type="entry name" value="UbiC"/>
    <property type="match status" value="1"/>
</dbReference>
<dbReference type="GO" id="GO:0008813">
    <property type="term" value="F:chorismate lyase activity"/>
    <property type="evidence" value="ECO:0007669"/>
    <property type="project" value="UniProtKB-EC"/>
</dbReference>
<evidence type="ECO:0000256" key="3">
    <source>
        <dbReference type="ARBA" id="ARBA00023239"/>
    </source>
</evidence>
<keyword evidence="2 4" id="KW-0831">Ubiquinone biosynthesis</keyword>
<dbReference type="RefSeq" id="WP_350402916.1">
    <property type="nucleotide sequence ID" value="NZ_JBELOE010000270.1"/>
</dbReference>
<dbReference type="Pfam" id="PF04345">
    <property type="entry name" value="Chor_lyase"/>
    <property type="match status" value="1"/>
</dbReference>
<evidence type="ECO:0000313" key="6">
    <source>
        <dbReference type="Proteomes" id="UP001467690"/>
    </source>
</evidence>
<reference evidence="5 6" key="1">
    <citation type="submission" date="2024-06" db="EMBL/GenBank/DDBJ databases">
        <authorList>
            <person name="Chen R.Y."/>
        </authorList>
    </citation>
    <scope>NUCLEOTIDE SEQUENCE [LARGE SCALE GENOMIC DNA]</scope>
    <source>
        <strain evidence="5 6">D2</strain>
    </source>
</reference>
<proteinExistence type="inferred from homology"/>
<keyword evidence="1 4" id="KW-0963">Cytoplasm</keyword>
<evidence type="ECO:0000313" key="5">
    <source>
        <dbReference type="EMBL" id="MER2493821.1"/>
    </source>
</evidence>
<protein>
    <recommendedName>
        <fullName evidence="4">Probable chorismate pyruvate-lyase</fullName>
        <shortName evidence="4">CL</shortName>
        <shortName evidence="4">CPL</shortName>
        <ecNumber evidence="4">4.1.3.40</ecNumber>
    </recommendedName>
</protein>
<evidence type="ECO:0000256" key="4">
    <source>
        <dbReference type="HAMAP-Rule" id="MF_01632"/>
    </source>
</evidence>
<dbReference type="InterPro" id="IPR028978">
    <property type="entry name" value="Chorismate_lyase_/UTRA_dom_sf"/>
</dbReference>
<feature type="binding site" evidence="4">
    <location>
        <position position="109"/>
    </location>
    <ligand>
        <name>substrate</name>
    </ligand>
</feature>
<comment type="function">
    <text evidence="4">Removes the pyruvyl group from chorismate, with concomitant aromatization of the ring, to provide 4-hydroxybenzoate (4HB) for the ubiquinone pathway.</text>
</comment>
<dbReference type="Proteomes" id="UP001467690">
    <property type="component" value="Unassembled WGS sequence"/>
</dbReference>
<feature type="binding site" evidence="4">
    <location>
        <position position="171"/>
    </location>
    <ligand>
        <name>substrate</name>
    </ligand>
</feature>
<keyword evidence="4" id="KW-0670">Pyruvate</keyword>
<gene>
    <name evidence="4" type="primary">ubiC</name>
    <name evidence="5" type="ORF">ABS311_18250</name>
</gene>
<comment type="subcellular location">
    <subcellularLocation>
        <location evidence="4">Cytoplasm</location>
    </subcellularLocation>
</comment>
<dbReference type="Gene3D" id="3.40.1410.10">
    <property type="entry name" value="Chorismate lyase-like"/>
    <property type="match status" value="1"/>
</dbReference>
<comment type="pathway">
    <text evidence="4">Cofactor biosynthesis; ubiquinone biosynthesis.</text>
</comment>
<dbReference type="EMBL" id="JBELOE010000270">
    <property type="protein sequence ID" value="MER2493821.1"/>
    <property type="molecule type" value="Genomic_DNA"/>
</dbReference>